<evidence type="ECO:0000256" key="1">
    <source>
        <dbReference type="SAM" id="MobiDB-lite"/>
    </source>
</evidence>
<reference evidence="3 4" key="1">
    <citation type="submission" date="2022-05" db="EMBL/GenBank/DDBJ databases">
        <authorList>
            <consortium name="Genoscope - CEA"/>
            <person name="William W."/>
        </authorList>
    </citation>
    <scope>NUCLEOTIDE SEQUENCE [LARGE SCALE GENOMIC DNA]</scope>
</reference>
<accession>A0ABN8PD61</accession>
<protein>
    <recommendedName>
        <fullName evidence="5">Secreted protein</fullName>
    </recommendedName>
</protein>
<dbReference type="Proteomes" id="UP001159405">
    <property type="component" value="Unassembled WGS sequence"/>
</dbReference>
<gene>
    <name evidence="3" type="ORF">PLOB_00040320</name>
</gene>
<keyword evidence="2" id="KW-0732">Signal</keyword>
<feature type="signal peptide" evidence="2">
    <location>
        <begin position="1"/>
        <end position="16"/>
    </location>
</feature>
<feature type="chain" id="PRO_5045433376" description="Secreted protein" evidence="2">
    <location>
        <begin position="17"/>
        <end position="77"/>
    </location>
</feature>
<evidence type="ECO:0000313" key="3">
    <source>
        <dbReference type="EMBL" id="CAH3138811.1"/>
    </source>
</evidence>
<keyword evidence="4" id="KW-1185">Reference proteome</keyword>
<feature type="region of interest" description="Disordered" evidence="1">
    <location>
        <begin position="31"/>
        <end position="51"/>
    </location>
</feature>
<evidence type="ECO:0000256" key="2">
    <source>
        <dbReference type="SAM" id="SignalP"/>
    </source>
</evidence>
<proteinExistence type="predicted"/>
<evidence type="ECO:0000313" key="4">
    <source>
        <dbReference type="Proteomes" id="UP001159405"/>
    </source>
</evidence>
<sequence length="77" mass="7854">MALSALTLSLATLVCSLSVFVSPGKGNVLIRPVPSSPSDGAPTKTGLSRITPESDETHINQGVALDLLLPLVSPSNT</sequence>
<comment type="caution">
    <text evidence="3">The sequence shown here is derived from an EMBL/GenBank/DDBJ whole genome shotgun (WGS) entry which is preliminary data.</text>
</comment>
<dbReference type="EMBL" id="CALNXK010000061">
    <property type="protein sequence ID" value="CAH3138811.1"/>
    <property type="molecule type" value="Genomic_DNA"/>
</dbReference>
<evidence type="ECO:0008006" key="5">
    <source>
        <dbReference type="Google" id="ProtNLM"/>
    </source>
</evidence>
<organism evidence="3 4">
    <name type="scientific">Porites lobata</name>
    <dbReference type="NCBI Taxonomy" id="104759"/>
    <lineage>
        <taxon>Eukaryota</taxon>
        <taxon>Metazoa</taxon>
        <taxon>Cnidaria</taxon>
        <taxon>Anthozoa</taxon>
        <taxon>Hexacorallia</taxon>
        <taxon>Scleractinia</taxon>
        <taxon>Fungiina</taxon>
        <taxon>Poritidae</taxon>
        <taxon>Porites</taxon>
    </lineage>
</organism>
<name>A0ABN8PD61_9CNID</name>